<comment type="caution">
    <text evidence="1">The sequence shown here is derived from an EMBL/GenBank/DDBJ whole genome shotgun (WGS) entry which is preliminary data.</text>
</comment>
<dbReference type="AlphaFoldDB" id="A0A919UGF0"/>
<evidence type="ECO:0000313" key="1">
    <source>
        <dbReference type="EMBL" id="GIG54384.1"/>
    </source>
</evidence>
<dbReference type="Proteomes" id="UP000652354">
    <property type="component" value="Unassembled WGS sequence"/>
</dbReference>
<keyword evidence="2" id="KW-1185">Reference proteome</keyword>
<protein>
    <submittedName>
        <fullName evidence="1">Uncharacterized protein</fullName>
    </submittedName>
</protein>
<reference evidence="1" key="1">
    <citation type="submission" date="2021-01" db="EMBL/GenBank/DDBJ databases">
        <title>Whole genome shotgun sequence of Demequina activiva NBRC 110675.</title>
        <authorList>
            <person name="Komaki H."/>
            <person name="Tamura T."/>
        </authorList>
    </citation>
    <scope>NUCLEOTIDE SEQUENCE</scope>
    <source>
        <strain evidence="1">NBRC 110675</strain>
    </source>
</reference>
<accession>A0A919UGF0</accession>
<gene>
    <name evidence="1" type="ORF">Dac01nite_11360</name>
</gene>
<sequence length="253" mass="26872">MSVTPFRAAAASTTVGRMRDEWAVALQRALRDGLPAGWRESAPWGYPQQAELAVIAGVFAAQLPQSTAEEVAASYMMARPGRMLDDLSALAEVPVDDLSEMLGAAWGSSRVLGVTRLRAAVIADAAQQLVGEGVRSARQYRDAVAGDATAIDEALRRVRGLGGVSSEAISTMMQAEHRPGAVVVAHVRALLGDDGDAVADDDVLPLLRATARRLTVEPRVLLYALWRLSSVPVSDGQEYVPQTVVADLRSESA</sequence>
<proteinExistence type="predicted"/>
<organism evidence="1 2">
    <name type="scientific">Demequina activiva</name>
    <dbReference type="NCBI Taxonomy" id="1582364"/>
    <lineage>
        <taxon>Bacteria</taxon>
        <taxon>Bacillati</taxon>
        <taxon>Actinomycetota</taxon>
        <taxon>Actinomycetes</taxon>
        <taxon>Micrococcales</taxon>
        <taxon>Demequinaceae</taxon>
        <taxon>Demequina</taxon>
    </lineage>
</organism>
<name>A0A919UGF0_9MICO</name>
<dbReference type="EMBL" id="BONR01000002">
    <property type="protein sequence ID" value="GIG54384.1"/>
    <property type="molecule type" value="Genomic_DNA"/>
</dbReference>
<evidence type="ECO:0000313" key="2">
    <source>
        <dbReference type="Proteomes" id="UP000652354"/>
    </source>
</evidence>